<dbReference type="OrthoDB" id="6560050at2"/>
<sequence length="148" mass="16037">MTTPATSTAPTLERLRGQLLGHGFTELVPDTLDDVAAAGTGMLIVLPLDDPAQRPEFFDLTVVLPEIVHQFGPDAFRVAFACPPDSAATAKRFGVLRHPALIFLREGRYVGSIEGLRDWADYVQSFARLRTEAPQPIPIPLSVSGARS</sequence>
<reference evidence="2 3" key="1">
    <citation type="submission" date="2018-11" db="EMBL/GenBank/DDBJ databases">
        <title>Paraburkholderia sp. DHOA04, isolated from soil.</title>
        <authorList>
            <person name="Gao Z.-H."/>
            <person name="Qiu L.-H."/>
            <person name="Fu J.-C."/>
        </authorList>
    </citation>
    <scope>NUCLEOTIDE SEQUENCE [LARGE SCALE GENOMIC DNA]</scope>
    <source>
        <strain evidence="2 3">DHOA04</strain>
    </source>
</reference>
<dbReference type="Pfam" id="PF07449">
    <property type="entry name" value="HyaE"/>
    <property type="match status" value="1"/>
</dbReference>
<dbReference type="SUPFAM" id="SSF52833">
    <property type="entry name" value="Thioredoxin-like"/>
    <property type="match status" value="1"/>
</dbReference>
<evidence type="ECO:0000256" key="1">
    <source>
        <dbReference type="ARBA" id="ARBA00009004"/>
    </source>
</evidence>
<gene>
    <name evidence="2" type="ORF">D1Y85_10380</name>
</gene>
<accession>A0A3N6Q3X1</accession>
<dbReference type="AlphaFoldDB" id="A0A3N6Q3X1"/>
<evidence type="ECO:0000313" key="3">
    <source>
        <dbReference type="Proteomes" id="UP000272778"/>
    </source>
</evidence>
<proteinExistence type="inferred from homology"/>
<comment type="similarity">
    <text evidence="1">Belongs to the HupG/HyaE family.</text>
</comment>
<dbReference type="EMBL" id="RQIS01000006">
    <property type="protein sequence ID" value="RQH07066.1"/>
    <property type="molecule type" value="Genomic_DNA"/>
</dbReference>
<dbReference type="RefSeq" id="WP_124150958.1">
    <property type="nucleotide sequence ID" value="NZ_RQIS01000006.1"/>
</dbReference>
<protein>
    <submittedName>
        <fullName evidence="2">Hydrogenase</fullName>
    </submittedName>
</protein>
<evidence type="ECO:0000313" key="2">
    <source>
        <dbReference type="EMBL" id="RQH07066.1"/>
    </source>
</evidence>
<dbReference type="Gene3D" id="3.40.30.10">
    <property type="entry name" value="Glutaredoxin"/>
    <property type="match status" value="1"/>
</dbReference>
<name>A0A3N6Q3X1_9BURK</name>
<organism evidence="2 3">
    <name type="scientific">Paraburkholderia dinghuensis</name>
    <dbReference type="NCBI Taxonomy" id="2305225"/>
    <lineage>
        <taxon>Bacteria</taxon>
        <taxon>Pseudomonadati</taxon>
        <taxon>Pseudomonadota</taxon>
        <taxon>Betaproteobacteria</taxon>
        <taxon>Burkholderiales</taxon>
        <taxon>Burkholderiaceae</taxon>
        <taxon>Paraburkholderia</taxon>
    </lineage>
</organism>
<dbReference type="InterPro" id="IPR036249">
    <property type="entry name" value="Thioredoxin-like_sf"/>
</dbReference>
<comment type="caution">
    <text evidence="2">The sequence shown here is derived from an EMBL/GenBank/DDBJ whole genome shotgun (WGS) entry which is preliminary data.</text>
</comment>
<dbReference type="Proteomes" id="UP000272778">
    <property type="component" value="Unassembled WGS sequence"/>
</dbReference>
<dbReference type="InterPro" id="IPR010893">
    <property type="entry name" value="NiFe-hyd_mat_HyaE"/>
</dbReference>
<keyword evidence="3" id="KW-1185">Reference proteome</keyword>